<evidence type="ECO:0000313" key="1">
    <source>
        <dbReference type="EMBL" id="JAP87912.1"/>
    </source>
</evidence>
<feature type="non-terminal residue" evidence="1">
    <location>
        <position position="1"/>
    </location>
</feature>
<proteinExistence type="predicted"/>
<dbReference type="AlphaFoldDB" id="A0A131ZAR2"/>
<sequence length="140" mass="16058">YRFIVAFPVSNLLVCRSRSLANRDMAALDAPMLFVVLLVSFCKETVAPGGWTEDRTPDRPQYQAMAQFVYFKQKPHLRGDDGFTFLVTQARWKVLIGILYQLGFIIFRNDMIVEKCIATVFLPPPARPPRGAVVNKFWCR</sequence>
<dbReference type="EMBL" id="GEDV01000645">
    <property type="protein sequence ID" value="JAP87912.1"/>
    <property type="molecule type" value="Transcribed_RNA"/>
</dbReference>
<name>A0A131ZAR2_RHIAP</name>
<reference evidence="1" key="1">
    <citation type="journal article" date="2016" name="Ticks Tick Borne Dis.">
        <title>De novo assembly and annotation of the salivary gland transcriptome of Rhipicephalus appendiculatus male and female ticks during blood feeding.</title>
        <authorList>
            <person name="de Castro M.H."/>
            <person name="de Klerk D."/>
            <person name="Pienaar R."/>
            <person name="Latif A.A."/>
            <person name="Rees D.J."/>
            <person name="Mans B.J."/>
        </authorList>
    </citation>
    <scope>NUCLEOTIDE SEQUENCE</scope>
    <source>
        <tissue evidence="1">Salivary glands</tissue>
    </source>
</reference>
<accession>A0A131ZAR2</accession>
<organism evidence="1">
    <name type="scientific">Rhipicephalus appendiculatus</name>
    <name type="common">Brown ear tick</name>
    <dbReference type="NCBI Taxonomy" id="34631"/>
    <lineage>
        <taxon>Eukaryota</taxon>
        <taxon>Metazoa</taxon>
        <taxon>Ecdysozoa</taxon>
        <taxon>Arthropoda</taxon>
        <taxon>Chelicerata</taxon>
        <taxon>Arachnida</taxon>
        <taxon>Acari</taxon>
        <taxon>Parasitiformes</taxon>
        <taxon>Ixodida</taxon>
        <taxon>Ixodoidea</taxon>
        <taxon>Ixodidae</taxon>
        <taxon>Rhipicephalinae</taxon>
        <taxon>Rhipicephalus</taxon>
        <taxon>Rhipicephalus</taxon>
    </lineage>
</organism>
<protein>
    <submittedName>
        <fullName evidence="1">Cystatin</fullName>
    </submittedName>
</protein>